<proteinExistence type="predicted"/>
<dbReference type="InterPro" id="IPR001810">
    <property type="entry name" value="F-box_dom"/>
</dbReference>
<evidence type="ECO:0000313" key="3">
    <source>
        <dbReference type="WBParaSite" id="SPAL_0001570900.1"/>
    </source>
</evidence>
<name>A0A0N5CCV9_STREA</name>
<dbReference type="Proteomes" id="UP000046392">
    <property type="component" value="Unplaced"/>
</dbReference>
<reference evidence="3" key="1">
    <citation type="submission" date="2017-02" db="UniProtKB">
        <authorList>
            <consortium name="WormBaseParasite"/>
        </authorList>
    </citation>
    <scope>IDENTIFICATION</scope>
</reference>
<protein>
    <submittedName>
        <fullName evidence="3">F-box domain-containing protein</fullName>
    </submittedName>
</protein>
<keyword evidence="2" id="KW-1185">Reference proteome</keyword>
<dbReference type="SMART" id="SM00256">
    <property type="entry name" value="FBOX"/>
    <property type="match status" value="1"/>
</dbReference>
<sequence length="348" mass="41321">MDSNTDEKRSETENYIFILPDVLLVRILSELSWKDILNVRAVSRSFYNFIYENYYQLNRREVYQVRIFYAKDFESCPFELDLKFDSIRNYKSTNSNSWVKSIGIQSDEKLSSLLKIFDMRNLEYLSMEVDCNIDIFGIINRSFQEGTKIEDLIIYGLSEKNLTSFKTFIDKLLLVEDFSILNICYHSTESKDVNPLSFIQSLNITRSFLLYECNETRILSTDMVNNFLRRNPSVERFTIGSGNSEFMRNLFKEHFMLEQPHTIDNNLSCKKLRIRLEFYVSEYKQLSNILENDLYERENVQEVISIQNFPEYSKIESVIYCRHCPKDKHKIEIDATLEGVYLNTCDRL</sequence>
<accession>A0A0N5CCV9</accession>
<feature type="domain" description="F-box" evidence="1">
    <location>
        <begin position="13"/>
        <end position="57"/>
    </location>
</feature>
<dbReference type="Gene3D" id="1.20.1280.50">
    <property type="match status" value="1"/>
</dbReference>
<dbReference type="AlphaFoldDB" id="A0A0N5CCV9"/>
<dbReference type="InterPro" id="IPR036047">
    <property type="entry name" value="F-box-like_dom_sf"/>
</dbReference>
<dbReference type="PROSITE" id="PS50181">
    <property type="entry name" value="FBOX"/>
    <property type="match status" value="1"/>
</dbReference>
<evidence type="ECO:0000313" key="2">
    <source>
        <dbReference type="Proteomes" id="UP000046392"/>
    </source>
</evidence>
<dbReference type="Pfam" id="PF12937">
    <property type="entry name" value="F-box-like"/>
    <property type="match status" value="1"/>
</dbReference>
<dbReference type="SUPFAM" id="SSF81383">
    <property type="entry name" value="F-box domain"/>
    <property type="match status" value="1"/>
</dbReference>
<evidence type="ECO:0000259" key="1">
    <source>
        <dbReference type="PROSITE" id="PS50181"/>
    </source>
</evidence>
<organism evidence="2 3">
    <name type="scientific">Strongyloides papillosus</name>
    <name type="common">Intestinal threadworm</name>
    <dbReference type="NCBI Taxonomy" id="174720"/>
    <lineage>
        <taxon>Eukaryota</taxon>
        <taxon>Metazoa</taxon>
        <taxon>Ecdysozoa</taxon>
        <taxon>Nematoda</taxon>
        <taxon>Chromadorea</taxon>
        <taxon>Rhabditida</taxon>
        <taxon>Tylenchina</taxon>
        <taxon>Panagrolaimomorpha</taxon>
        <taxon>Strongyloidoidea</taxon>
        <taxon>Strongyloididae</taxon>
        <taxon>Strongyloides</taxon>
    </lineage>
</organism>
<dbReference type="WBParaSite" id="SPAL_0001570900.1">
    <property type="protein sequence ID" value="SPAL_0001570900.1"/>
    <property type="gene ID" value="SPAL_0001570900"/>
</dbReference>